<dbReference type="AlphaFoldDB" id="A0AAN7BX26"/>
<feature type="region of interest" description="Disordered" evidence="1">
    <location>
        <begin position="196"/>
        <end position="219"/>
    </location>
</feature>
<proteinExistence type="predicted"/>
<name>A0AAN7BX26_9PEZI</name>
<evidence type="ECO:0000313" key="2">
    <source>
        <dbReference type="EMBL" id="KAK4231246.1"/>
    </source>
</evidence>
<reference evidence="2" key="1">
    <citation type="journal article" date="2023" name="Mol. Phylogenet. Evol.">
        <title>Genome-scale phylogeny and comparative genomics of the fungal order Sordariales.</title>
        <authorList>
            <person name="Hensen N."/>
            <person name="Bonometti L."/>
            <person name="Westerberg I."/>
            <person name="Brannstrom I.O."/>
            <person name="Guillou S."/>
            <person name="Cros-Aarteil S."/>
            <person name="Calhoun S."/>
            <person name="Haridas S."/>
            <person name="Kuo A."/>
            <person name="Mondo S."/>
            <person name="Pangilinan J."/>
            <person name="Riley R."/>
            <person name="LaButti K."/>
            <person name="Andreopoulos B."/>
            <person name="Lipzen A."/>
            <person name="Chen C."/>
            <person name="Yan M."/>
            <person name="Daum C."/>
            <person name="Ng V."/>
            <person name="Clum A."/>
            <person name="Steindorff A."/>
            <person name="Ohm R.A."/>
            <person name="Martin F."/>
            <person name="Silar P."/>
            <person name="Natvig D.O."/>
            <person name="Lalanne C."/>
            <person name="Gautier V."/>
            <person name="Ament-Velasquez S.L."/>
            <person name="Kruys A."/>
            <person name="Hutchinson M.I."/>
            <person name="Powell A.J."/>
            <person name="Barry K."/>
            <person name="Miller A.N."/>
            <person name="Grigoriev I.V."/>
            <person name="Debuchy R."/>
            <person name="Gladieux P."/>
            <person name="Hiltunen Thoren M."/>
            <person name="Johannesson H."/>
        </authorList>
    </citation>
    <scope>NUCLEOTIDE SEQUENCE</scope>
    <source>
        <strain evidence="2">CBS 990.96</strain>
    </source>
</reference>
<organism evidence="2 3">
    <name type="scientific">Podospora fimiseda</name>
    <dbReference type="NCBI Taxonomy" id="252190"/>
    <lineage>
        <taxon>Eukaryota</taxon>
        <taxon>Fungi</taxon>
        <taxon>Dikarya</taxon>
        <taxon>Ascomycota</taxon>
        <taxon>Pezizomycotina</taxon>
        <taxon>Sordariomycetes</taxon>
        <taxon>Sordariomycetidae</taxon>
        <taxon>Sordariales</taxon>
        <taxon>Podosporaceae</taxon>
        <taxon>Podospora</taxon>
    </lineage>
</organism>
<evidence type="ECO:0000256" key="1">
    <source>
        <dbReference type="SAM" id="MobiDB-lite"/>
    </source>
</evidence>
<dbReference type="Proteomes" id="UP001301958">
    <property type="component" value="Unassembled WGS sequence"/>
</dbReference>
<protein>
    <submittedName>
        <fullName evidence="2">Uncharacterized protein</fullName>
    </submittedName>
</protein>
<comment type="caution">
    <text evidence="2">The sequence shown here is derived from an EMBL/GenBank/DDBJ whole genome shotgun (WGS) entry which is preliminary data.</text>
</comment>
<keyword evidence="3" id="KW-1185">Reference proteome</keyword>
<gene>
    <name evidence="2" type="ORF">QBC38DRAFT_355318</name>
</gene>
<accession>A0AAN7BX26</accession>
<sequence length="708" mass="81576">MKQSGEELSLSGLFNKPELGMRILTHLTPSVRDISALALTSKGFSEQVSRLVEFWDIGGDAKDFEVDVASKAANFKFQEDQSGNIIQSGLGIRSGILVITRLTEQDPDPTFKPHYRESFLTSRNLLKTIHDIPNSFKHVVFDQLQYFDTRVFKMLVASLPNLETVSISRCELMDVMKLPKLIEIIKSAGIKRLSQSDATHVEAPADNASDESSTRPGSFGTRAWQEALTNSRASGKKEVKDYIKLDFAPYYFSGPDTKNRLGSFGVTHHQPTFHTPKAVTGLTLMCNADAEEIGMDLWSDSSSYFSFVKRLPGPDRLWATKAREAVMTLKQQTTQDRWIDQAYATRARDQFADDMMAAVSGDNFYPNQVSLSRWKWLCADHHKWGWWRESKRCGDCKYDHLRAFFDLKAGQCWACHMLEFVNDIDDSHARRYQHNTLEIYLRRKRDYENADTLKEFFNHPEYDKWFRRALKSTGLADKAWSYFQFEAEFHDPSGMVAMEPVLPAQPPWYPRSGTAGITVRALAMAHWMWARNEVTQHYDIRKGGPQCRHPCYVAAIYASAAAGGAQGMGTYSQNWTWSPLSRDVWTEHLRTWMHWEDLNPEQRKLGIDGAIKQQIDQLREAWRNGEFPPHIREILVKLEYPIIAEDEIREFIEYKNRIEDCGIGLMTPYQQPFDHDHPFLNQDLDPDFHQKPAEDKLPYRAANRWGVW</sequence>
<reference evidence="2" key="2">
    <citation type="submission" date="2023-05" db="EMBL/GenBank/DDBJ databases">
        <authorList>
            <consortium name="Lawrence Berkeley National Laboratory"/>
            <person name="Steindorff A."/>
            <person name="Hensen N."/>
            <person name="Bonometti L."/>
            <person name="Westerberg I."/>
            <person name="Brannstrom I.O."/>
            <person name="Guillou S."/>
            <person name="Cros-Aarteil S."/>
            <person name="Calhoun S."/>
            <person name="Haridas S."/>
            <person name="Kuo A."/>
            <person name="Mondo S."/>
            <person name="Pangilinan J."/>
            <person name="Riley R."/>
            <person name="Labutti K."/>
            <person name="Andreopoulos B."/>
            <person name="Lipzen A."/>
            <person name="Chen C."/>
            <person name="Yanf M."/>
            <person name="Daum C."/>
            <person name="Ng V."/>
            <person name="Clum A."/>
            <person name="Ohm R."/>
            <person name="Martin F."/>
            <person name="Silar P."/>
            <person name="Natvig D."/>
            <person name="Lalanne C."/>
            <person name="Gautier V."/>
            <person name="Ament-Velasquez S.L."/>
            <person name="Kruys A."/>
            <person name="Hutchinson M.I."/>
            <person name="Powell A.J."/>
            <person name="Barry K."/>
            <person name="Miller A.N."/>
            <person name="Grigoriev I.V."/>
            <person name="Debuchy R."/>
            <person name="Gladieux P."/>
            <person name="Thoren M.H."/>
            <person name="Johannesson H."/>
        </authorList>
    </citation>
    <scope>NUCLEOTIDE SEQUENCE</scope>
    <source>
        <strain evidence="2">CBS 990.96</strain>
    </source>
</reference>
<evidence type="ECO:0000313" key="3">
    <source>
        <dbReference type="Proteomes" id="UP001301958"/>
    </source>
</evidence>
<dbReference type="EMBL" id="MU865294">
    <property type="protein sequence ID" value="KAK4231246.1"/>
    <property type="molecule type" value="Genomic_DNA"/>
</dbReference>